<dbReference type="AlphaFoldDB" id="A0A285NM05"/>
<reference evidence="10 11" key="1">
    <citation type="submission" date="2017-09" db="EMBL/GenBank/DDBJ databases">
        <authorList>
            <person name="Ehlers B."/>
            <person name="Leendertz F.H."/>
        </authorList>
    </citation>
    <scope>NUCLEOTIDE SEQUENCE [LARGE SCALE GENOMIC DNA]</scope>
    <source>
        <strain evidence="10 11">DSM 18289</strain>
    </source>
</reference>
<feature type="region of interest" description="Disordered" evidence="8">
    <location>
        <begin position="1"/>
        <end position="70"/>
    </location>
</feature>
<keyword evidence="5 9" id="KW-0812">Transmembrane</keyword>
<organism evidence="10 11">
    <name type="scientific">Cohaesibacter gelatinilyticus</name>
    <dbReference type="NCBI Taxonomy" id="372072"/>
    <lineage>
        <taxon>Bacteria</taxon>
        <taxon>Pseudomonadati</taxon>
        <taxon>Pseudomonadota</taxon>
        <taxon>Alphaproteobacteria</taxon>
        <taxon>Hyphomicrobiales</taxon>
        <taxon>Cohaesibacteraceae</taxon>
    </lineage>
</organism>
<feature type="compositionally biased region" description="Polar residues" evidence="8">
    <location>
        <begin position="59"/>
        <end position="70"/>
    </location>
</feature>
<proteinExistence type="inferred from homology"/>
<protein>
    <submittedName>
        <fullName evidence="10">Putative membrane protein</fullName>
    </submittedName>
</protein>
<dbReference type="PANTHER" id="PTHR39342:SF1">
    <property type="entry name" value="UPF0283 MEMBRANE PROTEIN YCJF"/>
    <property type="match status" value="1"/>
</dbReference>
<evidence type="ECO:0000313" key="11">
    <source>
        <dbReference type="Proteomes" id="UP000219439"/>
    </source>
</evidence>
<dbReference type="InterPro" id="IPR006507">
    <property type="entry name" value="UPF0283"/>
</dbReference>
<evidence type="ECO:0000256" key="6">
    <source>
        <dbReference type="ARBA" id="ARBA00022989"/>
    </source>
</evidence>
<comment type="similarity">
    <text evidence="2">Belongs to the UPF0283 family.</text>
</comment>
<accession>A0A285NM05</accession>
<keyword evidence="11" id="KW-1185">Reference proteome</keyword>
<evidence type="ECO:0000313" key="10">
    <source>
        <dbReference type="EMBL" id="SNZ08886.1"/>
    </source>
</evidence>
<dbReference type="Pfam" id="PF05128">
    <property type="entry name" value="DUF697"/>
    <property type="match status" value="1"/>
</dbReference>
<evidence type="ECO:0000256" key="1">
    <source>
        <dbReference type="ARBA" id="ARBA00004429"/>
    </source>
</evidence>
<keyword evidence="7 9" id="KW-0472">Membrane</keyword>
<evidence type="ECO:0000256" key="2">
    <source>
        <dbReference type="ARBA" id="ARBA00008255"/>
    </source>
</evidence>
<keyword evidence="4" id="KW-0997">Cell inner membrane</keyword>
<evidence type="ECO:0000256" key="3">
    <source>
        <dbReference type="ARBA" id="ARBA00022475"/>
    </source>
</evidence>
<feature type="transmembrane region" description="Helical" evidence="9">
    <location>
        <begin position="113"/>
        <end position="133"/>
    </location>
</feature>
<dbReference type="EMBL" id="OBEL01000001">
    <property type="protein sequence ID" value="SNZ08886.1"/>
    <property type="molecule type" value="Genomic_DNA"/>
</dbReference>
<name>A0A285NM05_9HYPH</name>
<evidence type="ECO:0000256" key="7">
    <source>
        <dbReference type="ARBA" id="ARBA00023136"/>
    </source>
</evidence>
<dbReference type="InterPro" id="IPR021147">
    <property type="entry name" value="DUF697"/>
</dbReference>
<sequence length="364" mass="39690">MTSPSSHSPGSNQRQQTRKPRAVKLDRKTENQPQPSVKNPSEAQLSMTPRPTWQEKIDPTQSLNSEAQSPDLTQKKSWSLAPIFWSALSGLVLLALGLWLDELIRTLFARFEWLGWTGIALLAIAATTLLAFLGREFLALRRLSKLDHLRAEAEQLYNHGDKKSATRFANQMLSLYSAQPALFKARQTLKSDLPHLFDSDAILAQTEQVLISQIDAAANHRVHQAAKRVALVTALSPRALFDIIVVLVETVRMVRAIAQAYGNRPGFIAMLKLSGHIAGHLAITGGMAAGETLLQQIVGHGLAARLSAKLGEGLLNGILTARIGLATIALCRPMPFKHAPAPTLGAVIKALRDQSEQDEQGNPT</sequence>
<evidence type="ECO:0000256" key="8">
    <source>
        <dbReference type="SAM" id="MobiDB-lite"/>
    </source>
</evidence>
<dbReference type="RefSeq" id="WP_097152967.1">
    <property type="nucleotide sequence ID" value="NZ_OBEL01000001.1"/>
</dbReference>
<keyword evidence="3" id="KW-1003">Cell membrane</keyword>
<dbReference type="OrthoDB" id="9816060at2"/>
<gene>
    <name evidence="10" type="ORF">SAMN06265368_1860</name>
</gene>
<dbReference type="PANTHER" id="PTHR39342">
    <property type="entry name" value="UPF0283 MEMBRANE PROTEIN YCJF"/>
    <property type="match status" value="1"/>
</dbReference>
<keyword evidence="6 9" id="KW-1133">Transmembrane helix</keyword>
<evidence type="ECO:0000256" key="5">
    <source>
        <dbReference type="ARBA" id="ARBA00022692"/>
    </source>
</evidence>
<feature type="compositionally biased region" description="Polar residues" evidence="8">
    <location>
        <begin position="31"/>
        <end position="51"/>
    </location>
</feature>
<dbReference type="NCBIfam" id="TIGR01620">
    <property type="entry name" value="hyp_HI0043"/>
    <property type="match status" value="1"/>
</dbReference>
<feature type="transmembrane region" description="Helical" evidence="9">
    <location>
        <begin position="83"/>
        <end position="101"/>
    </location>
</feature>
<evidence type="ECO:0000256" key="9">
    <source>
        <dbReference type="SAM" id="Phobius"/>
    </source>
</evidence>
<comment type="subcellular location">
    <subcellularLocation>
        <location evidence="1">Cell inner membrane</location>
        <topology evidence="1">Multi-pass membrane protein</topology>
    </subcellularLocation>
</comment>
<dbReference type="Proteomes" id="UP000219439">
    <property type="component" value="Unassembled WGS sequence"/>
</dbReference>
<evidence type="ECO:0000256" key="4">
    <source>
        <dbReference type="ARBA" id="ARBA00022519"/>
    </source>
</evidence>
<feature type="compositionally biased region" description="Polar residues" evidence="8">
    <location>
        <begin position="1"/>
        <end position="15"/>
    </location>
</feature>
<dbReference type="GO" id="GO:0005886">
    <property type="term" value="C:plasma membrane"/>
    <property type="evidence" value="ECO:0007669"/>
    <property type="project" value="UniProtKB-SubCell"/>
</dbReference>